<evidence type="ECO:0000313" key="5">
    <source>
        <dbReference type="Proteomes" id="UP000186879"/>
    </source>
</evidence>
<dbReference type="EMBL" id="FNMU01000001">
    <property type="protein sequence ID" value="SDW04225.1"/>
    <property type="molecule type" value="Genomic_DNA"/>
</dbReference>
<evidence type="ECO:0000313" key="6">
    <source>
        <dbReference type="Proteomes" id="UP000198669"/>
    </source>
</evidence>
<dbReference type="KEGG" id="mhaz:BHR79_01925"/>
<reference evidence="4 6" key="2">
    <citation type="submission" date="2016-10" db="EMBL/GenBank/DDBJ databases">
        <authorList>
            <person name="de Groot N.N."/>
        </authorList>
    </citation>
    <scope>NUCLEOTIDE SEQUENCE [LARGE SCALE GENOMIC DNA]</scope>
    <source>
        <strain evidence="4 6">Z-7982</strain>
    </source>
</reference>
<gene>
    <name evidence="2" type="ORF">BHR79_01925</name>
    <name evidence="3" type="ORF">EFE40_00860</name>
    <name evidence="4" type="ORF">SAMN04515625_0210</name>
</gene>
<feature type="domain" description="Glutaredoxin" evidence="1">
    <location>
        <begin position="4"/>
        <end position="62"/>
    </location>
</feature>
<dbReference type="STRING" id="2177.BHR79_01925"/>
<keyword evidence="5" id="KW-1185">Reference proteome</keyword>
<dbReference type="Proteomes" id="UP000267921">
    <property type="component" value="Unassembled WGS sequence"/>
</dbReference>
<name>A0A1L3Q0J1_9EURY</name>
<organism evidence="2 5">
    <name type="scientific">Methanohalophilus halophilus</name>
    <dbReference type="NCBI Taxonomy" id="2177"/>
    <lineage>
        <taxon>Archaea</taxon>
        <taxon>Methanobacteriati</taxon>
        <taxon>Methanobacteriota</taxon>
        <taxon>Stenosarchaea group</taxon>
        <taxon>Methanomicrobia</taxon>
        <taxon>Methanosarcinales</taxon>
        <taxon>Methanosarcinaceae</taxon>
        <taxon>Methanohalophilus</taxon>
    </lineage>
</organism>
<reference evidence="2 5" key="1">
    <citation type="submission" date="2016-10" db="EMBL/GenBank/DDBJ databases">
        <title>Methanohalophilus halophilus.</title>
        <authorList>
            <person name="L'haridon S."/>
        </authorList>
    </citation>
    <scope>NUCLEOTIDE SEQUENCE [LARGE SCALE GENOMIC DNA]</scope>
    <source>
        <strain evidence="2 5">Z-7982</strain>
    </source>
</reference>
<dbReference type="EMBL" id="RJJG01000001">
    <property type="protein sequence ID" value="RNI10765.1"/>
    <property type="molecule type" value="Genomic_DNA"/>
</dbReference>
<protein>
    <submittedName>
        <fullName evidence="3">Glutaredoxin</fullName>
    </submittedName>
    <submittedName>
        <fullName evidence="2">NrdH-redoxin</fullName>
    </submittedName>
</protein>
<dbReference type="SUPFAM" id="SSF52833">
    <property type="entry name" value="Thioredoxin-like"/>
    <property type="match status" value="1"/>
</dbReference>
<dbReference type="PROSITE" id="PS51354">
    <property type="entry name" value="GLUTAREDOXIN_2"/>
    <property type="match status" value="1"/>
</dbReference>
<proteinExistence type="predicted"/>
<dbReference type="InterPro" id="IPR002109">
    <property type="entry name" value="Glutaredoxin"/>
</dbReference>
<dbReference type="OrthoDB" id="197796at2157"/>
<dbReference type="InterPro" id="IPR036249">
    <property type="entry name" value="Thioredoxin-like_sf"/>
</dbReference>
<evidence type="ECO:0000313" key="7">
    <source>
        <dbReference type="Proteomes" id="UP000267921"/>
    </source>
</evidence>
<dbReference type="AlphaFoldDB" id="A0A1L3Q0J1"/>
<reference evidence="3 7" key="3">
    <citation type="submission" date="2018-10" db="EMBL/GenBank/DDBJ databases">
        <title>Cultivation of a novel Methanohalophilus strain from Kebrit Deep of the Red Sea and a genomic comparison of members of the genus Methanohalophilus.</title>
        <authorList>
            <person name="Guan Y."/>
            <person name="Ngugi D.K."/>
            <person name="Stingl U."/>
        </authorList>
    </citation>
    <scope>NUCLEOTIDE SEQUENCE [LARGE SCALE GENOMIC DNA]</scope>
    <source>
        <strain evidence="3 7">DSM 3094</strain>
    </source>
</reference>
<evidence type="ECO:0000313" key="2">
    <source>
        <dbReference type="EMBL" id="APH38365.1"/>
    </source>
</evidence>
<dbReference type="RefSeq" id="WP_072560682.1">
    <property type="nucleotide sequence ID" value="NZ_CP017921.1"/>
</dbReference>
<evidence type="ECO:0000259" key="1">
    <source>
        <dbReference type="Pfam" id="PF00462"/>
    </source>
</evidence>
<dbReference type="Gene3D" id="3.40.30.10">
    <property type="entry name" value="Glutaredoxin"/>
    <property type="match status" value="1"/>
</dbReference>
<dbReference type="EMBL" id="CP017921">
    <property type="protein sequence ID" value="APH38365.1"/>
    <property type="molecule type" value="Genomic_DNA"/>
</dbReference>
<dbReference type="GeneID" id="30582476"/>
<evidence type="ECO:0000313" key="4">
    <source>
        <dbReference type="EMBL" id="SDW04225.1"/>
    </source>
</evidence>
<evidence type="ECO:0000313" key="3">
    <source>
        <dbReference type="EMBL" id="RNI10765.1"/>
    </source>
</evidence>
<accession>A0A1L3Q0J1</accession>
<dbReference type="Proteomes" id="UP000186879">
    <property type="component" value="Chromosome"/>
</dbReference>
<sequence>MSEIIIYTTDVCPKCARLKATLKENNVQFEEADMTSAEALTELRINGVFTSEAPVLQIGDDFLTSDNIFKGSDVDMDVLQDLLN</sequence>
<dbReference type="Pfam" id="PF00462">
    <property type="entry name" value="Glutaredoxin"/>
    <property type="match status" value="1"/>
</dbReference>
<dbReference type="Proteomes" id="UP000198669">
    <property type="component" value="Unassembled WGS sequence"/>
</dbReference>